<feature type="compositionally biased region" description="Polar residues" evidence="2">
    <location>
        <begin position="582"/>
        <end position="595"/>
    </location>
</feature>
<evidence type="ECO:0000313" key="3">
    <source>
        <dbReference type="Proteomes" id="UP000095282"/>
    </source>
</evidence>
<dbReference type="AlphaFoldDB" id="A0A1I7UF17"/>
<keyword evidence="3" id="KW-1185">Reference proteome</keyword>
<keyword evidence="1" id="KW-0195">Cyclin</keyword>
<feature type="region of interest" description="Disordered" evidence="2">
    <location>
        <begin position="574"/>
        <end position="605"/>
    </location>
</feature>
<dbReference type="STRING" id="1561998.A0A1I7UF17"/>
<name>A0A1I7UF17_9PELO</name>
<dbReference type="Proteomes" id="UP000095282">
    <property type="component" value="Unplaced"/>
</dbReference>
<protein>
    <submittedName>
        <fullName evidence="4">Cyclin N-terminal domain-containing protein</fullName>
    </submittedName>
</protein>
<dbReference type="GO" id="GO:0006357">
    <property type="term" value="P:regulation of transcription by RNA polymerase II"/>
    <property type="evidence" value="ECO:0007669"/>
    <property type="project" value="InterPro"/>
</dbReference>
<evidence type="ECO:0000256" key="1">
    <source>
        <dbReference type="ARBA" id="ARBA00023127"/>
    </source>
</evidence>
<evidence type="ECO:0000256" key="2">
    <source>
        <dbReference type="SAM" id="MobiDB-lite"/>
    </source>
</evidence>
<dbReference type="GO" id="GO:0016538">
    <property type="term" value="F:cyclin-dependent protein serine/threonine kinase regulator activity"/>
    <property type="evidence" value="ECO:0007669"/>
    <property type="project" value="InterPro"/>
</dbReference>
<dbReference type="PANTHER" id="PTHR10026">
    <property type="entry name" value="CYCLIN"/>
    <property type="match status" value="1"/>
</dbReference>
<evidence type="ECO:0000313" key="4">
    <source>
        <dbReference type="WBParaSite" id="Csp11.Scaffold629.g8665.t1"/>
    </source>
</evidence>
<sequence length="605" mass="68152">MSAQPHIEDKTPLKRGPDTAVAAGSNEAAIPTKKPTPATLDEKTTAEPCPPTNGTTGISSPPEKAPEQLETSESDDQQMIETHPNDDDELMKNNYVASRFISDTKAGWYRTAEQLLDTPSRRDGITSEQEKFLLIKGCHFMRHIFEQLMVEPKFAKKVGPTGSAMLLSHSVTYVHRFFCQFSLTKFDIFDVAASIIIFACESKNVRLPTDDVMKIVLAQKTPSIVPTEMTIEAQKQTTTRLHWKLSEALGQQLHVDSPHYYIIKWYQEKKTNEMGEIQLSKDIFAVAFFLVTEILLETTWCIQHPSTLTAAACILLSGKIHGVDHQYVFPSNMLNTWRAMFNGNTEEKSLAPLLDKVFDNPMFVIDNAKECSPASFATRYFNFVPTKTELHMERGSAGSREKTPKDQKDHLKRNRVLEICIPTEDSTTTDDPSPMIESIEKELEVGYMDMDIPGNERYGATMTGKEGSKGFQPKDRLFDVTLEKTTCVDCQWFSCTDKKWRKLLEEIESHLKAEHRVQKFSPTALRFVSPQYASYTAQQVVTTFKTTHPQVDVPKCSAMDIFRSLLENDTANGAEFHEGEGCTSSDIGQGPSTPRTAEPRDHEEH</sequence>
<feature type="region of interest" description="Disordered" evidence="2">
    <location>
        <begin position="1"/>
        <end position="77"/>
    </location>
</feature>
<dbReference type="WBParaSite" id="Csp11.Scaffold629.g8665.t1">
    <property type="protein sequence ID" value="Csp11.Scaffold629.g8665.t1"/>
    <property type="gene ID" value="Csp11.Scaffold629.g8665"/>
</dbReference>
<dbReference type="SUPFAM" id="SSF47954">
    <property type="entry name" value="Cyclin-like"/>
    <property type="match status" value="2"/>
</dbReference>
<proteinExistence type="predicted"/>
<dbReference type="Gene3D" id="1.10.472.10">
    <property type="entry name" value="Cyclin-like"/>
    <property type="match status" value="2"/>
</dbReference>
<dbReference type="eggNOG" id="KOG0834">
    <property type="taxonomic scope" value="Eukaryota"/>
</dbReference>
<accession>A0A1I7UF17</accession>
<dbReference type="InterPro" id="IPR036915">
    <property type="entry name" value="Cyclin-like_sf"/>
</dbReference>
<organism evidence="3 4">
    <name type="scientific">Caenorhabditis tropicalis</name>
    <dbReference type="NCBI Taxonomy" id="1561998"/>
    <lineage>
        <taxon>Eukaryota</taxon>
        <taxon>Metazoa</taxon>
        <taxon>Ecdysozoa</taxon>
        <taxon>Nematoda</taxon>
        <taxon>Chromadorea</taxon>
        <taxon>Rhabditida</taxon>
        <taxon>Rhabditina</taxon>
        <taxon>Rhabditomorpha</taxon>
        <taxon>Rhabditoidea</taxon>
        <taxon>Rhabditidae</taxon>
        <taxon>Peloderinae</taxon>
        <taxon>Caenorhabditis</taxon>
    </lineage>
</organism>
<reference evidence="4" key="1">
    <citation type="submission" date="2016-11" db="UniProtKB">
        <authorList>
            <consortium name="WormBaseParasite"/>
        </authorList>
    </citation>
    <scope>IDENTIFICATION</scope>
</reference>
<feature type="compositionally biased region" description="Basic and acidic residues" evidence="2">
    <location>
        <begin position="1"/>
        <end position="17"/>
    </location>
</feature>
<dbReference type="InterPro" id="IPR043198">
    <property type="entry name" value="Cyclin/Ssn8"/>
</dbReference>